<keyword evidence="4" id="KW-1185">Reference proteome</keyword>
<gene>
    <name evidence="3" type="ORF">TeGR_g9559</name>
</gene>
<feature type="transmembrane region" description="Helical" evidence="1">
    <location>
        <begin position="354"/>
        <end position="374"/>
    </location>
</feature>
<evidence type="ECO:0000313" key="4">
    <source>
        <dbReference type="Proteomes" id="UP001165060"/>
    </source>
</evidence>
<feature type="transmembrane region" description="Helical" evidence="1">
    <location>
        <begin position="403"/>
        <end position="425"/>
    </location>
</feature>
<keyword evidence="1" id="KW-0812">Transmembrane</keyword>
<feature type="domain" description="Tyrosine-protein kinase ephrin type A/B receptor-like" evidence="2">
    <location>
        <begin position="21"/>
        <end position="50"/>
    </location>
</feature>
<evidence type="ECO:0000259" key="2">
    <source>
        <dbReference type="Pfam" id="PF07699"/>
    </source>
</evidence>
<proteinExistence type="predicted"/>
<protein>
    <recommendedName>
        <fullName evidence="2">Tyrosine-protein kinase ephrin type A/B receptor-like domain-containing protein</fullName>
    </recommendedName>
</protein>
<evidence type="ECO:0000256" key="1">
    <source>
        <dbReference type="SAM" id="Phobius"/>
    </source>
</evidence>
<feature type="transmembrane region" description="Helical" evidence="1">
    <location>
        <begin position="189"/>
        <end position="207"/>
    </location>
</feature>
<dbReference type="InterPro" id="IPR011641">
    <property type="entry name" value="Tyr-kin_ephrin_A/B_rcpt-like"/>
</dbReference>
<reference evidence="3 4" key="1">
    <citation type="journal article" date="2023" name="Commun. Biol.">
        <title>Genome analysis of Parmales, the sister group of diatoms, reveals the evolutionary specialization of diatoms from phago-mixotrophs to photoautotrophs.</title>
        <authorList>
            <person name="Ban H."/>
            <person name="Sato S."/>
            <person name="Yoshikawa S."/>
            <person name="Yamada K."/>
            <person name="Nakamura Y."/>
            <person name="Ichinomiya M."/>
            <person name="Sato N."/>
            <person name="Blanc-Mathieu R."/>
            <person name="Endo H."/>
            <person name="Kuwata A."/>
            <person name="Ogata H."/>
        </authorList>
    </citation>
    <scope>NUCLEOTIDE SEQUENCE [LARGE SCALE GENOMIC DNA]</scope>
</reference>
<dbReference type="EMBL" id="BRYB01004835">
    <property type="protein sequence ID" value="GMI37725.1"/>
    <property type="molecule type" value="Genomic_DNA"/>
</dbReference>
<keyword evidence="1" id="KW-1133">Transmembrane helix</keyword>
<accession>A0ABQ6N256</accession>
<keyword evidence="1" id="KW-0472">Membrane</keyword>
<dbReference type="Pfam" id="PF07699">
    <property type="entry name" value="Ephrin_rec_like"/>
    <property type="match status" value="1"/>
</dbReference>
<dbReference type="CDD" id="cd00185">
    <property type="entry name" value="TNFRSF"/>
    <property type="match status" value="1"/>
</dbReference>
<dbReference type="Gene3D" id="2.10.50.10">
    <property type="entry name" value="Tumor Necrosis Factor Receptor, subunit A, domain 2"/>
    <property type="match status" value="1"/>
</dbReference>
<organism evidence="3 4">
    <name type="scientific">Tetraparma gracilis</name>
    <dbReference type="NCBI Taxonomy" id="2962635"/>
    <lineage>
        <taxon>Eukaryota</taxon>
        <taxon>Sar</taxon>
        <taxon>Stramenopiles</taxon>
        <taxon>Ochrophyta</taxon>
        <taxon>Bolidophyceae</taxon>
        <taxon>Parmales</taxon>
        <taxon>Triparmaceae</taxon>
        <taxon>Tetraparma</taxon>
    </lineage>
</organism>
<dbReference type="PANTHER" id="PTHR11319:SF35">
    <property type="entry name" value="OUTER MEMBRANE PROTEIN PMPC-RELATED"/>
    <property type="match status" value="1"/>
</dbReference>
<dbReference type="SMART" id="SM01411">
    <property type="entry name" value="Ephrin_rec_like"/>
    <property type="match status" value="1"/>
</dbReference>
<name>A0ABQ6N256_9STRA</name>
<dbReference type="PANTHER" id="PTHR11319">
    <property type="entry name" value="G PROTEIN-COUPLED RECEPTOR-RELATED"/>
    <property type="match status" value="1"/>
</dbReference>
<evidence type="ECO:0000313" key="3">
    <source>
        <dbReference type="EMBL" id="GMI37725.1"/>
    </source>
</evidence>
<feature type="non-terminal residue" evidence="3">
    <location>
        <position position="597"/>
    </location>
</feature>
<sequence>MRDPASYLCVCPAGTTGVGTLCEPCPIGTYKDKLGNVACETCEAVVTGSTTVLISNSTLATSEVQCVCETGYFKHPADDESPTEGLPYCAKMDSLKVPEGVDSTKAGVNVTNLPVLPSFWRTTQTSTDVRHCFSPEACLGGPDPEQSCAEGHMGAYCGVCKEGYSAVGNSLSGMTCVECTGDSSSTVKMGVGFVALLLIAFGVAVHCKRRRGAASSTADALAEANNDLKAMLAKKKQLEKKRKAADKFLNNVQTPFKIILSYVQIVSGFSFNFSIRFPPVFSSVMSVFAFANLDFVSLTPMGCVVPITYHHQLLGYTILPLVAFTALLALYKVLSARASRGGSNESRDQVFNTFLVLTFFVLPTTSTKILNTFACDEFDDGTRWLKGDLSIDCDSATHKFFEFYAAGMILVFPVGIPAMYFALLYKSKGLLDRGQAKLVNTKMVKLVEQIKEETGAVDKEEVGDEEKEVLLVSNVCDYITDQGEIEEAVKKGDIILEDQWLSSLKDEHKTLLEFVAKESNVDRIFWHFREGREAALGVEVTLSEEGAKLEALRRRAADEEEHSKLGRMKFLYQAYEPKCWWFEVFETLRRLLLTGGQ</sequence>
<comment type="caution">
    <text evidence="3">The sequence shown here is derived from an EMBL/GenBank/DDBJ whole genome shotgun (WGS) entry which is preliminary data.</text>
</comment>
<feature type="transmembrane region" description="Helical" evidence="1">
    <location>
        <begin position="313"/>
        <end position="334"/>
    </location>
</feature>
<dbReference type="Proteomes" id="UP001165060">
    <property type="component" value="Unassembled WGS sequence"/>
</dbReference>